<dbReference type="AlphaFoldDB" id="A0A843VW21"/>
<dbReference type="Proteomes" id="UP000652761">
    <property type="component" value="Unassembled WGS sequence"/>
</dbReference>
<keyword evidence="2" id="KW-1185">Reference proteome</keyword>
<protein>
    <submittedName>
        <fullName evidence="1">Uncharacterized protein</fullName>
    </submittedName>
</protein>
<accession>A0A843VW21</accession>
<dbReference type="EMBL" id="NMUH01002603">
    <property type="protein sequence ID" value="MQM01009.1"/>
    <property type="molecule type" value="Genomic_DNA"/>
</dbReference>
<proteinExistence type="predicted"/>
<reference evidence="1" key="1">
    <citation type="submission" date="2017-07" db="EMBL/GenBank/DDBJ databases">
        <title>Taro Niue Genome Assembly and Annotation.</title>
        <authorList>
            <person name="Atibalentja N."/>
            <person name="Keating K."/>
            <person name="Fields C.J."/>
        </authorList>
    </citation>
    <scope>NUCLEOTIDE SEQUENCE</scope>
    <source>
        <strain evidence="1">Niue_2</strain>
        <tissue evidence="1">Leaf</tissue>
    </source>
</reference>
<sequence>MPPSAPKEEFCWAFFLFSKPLSKGVQSQEDKGSSRSLKLVQVLVDHCCKEVPKKIMAGLGGLYKPPKSPQYVLNSSFEFSSPPLNILGILSLSRALFCTIWEAISSFTLLGFLFDYSGSLTHTLGPNSWLRFISLSHPQKKIIYFLFYYYLTSFFVL</sequence>
<name>A0A843VW21_COLES</name>
<organism evidence="1 2">
    <name type="scientific">Colocasia esculenta</name>
    <name type="common">Wild taro</name>
    <name type="synonym">Arum esculentum</name>
    <dbReference type="NCBI Taxonomy" id="4460"/>
    <lineage>
        <taxon>Eukaryota</taxon>
        <taxon>Viridiplantae</taxon>
        <taxon>Streptophyta</taxon>
        <taxon>Embryophyta</taxon>
        <taxon>Tracheophyta</taxon>
        <taxon>Spermatophyta</taxon>
        <taxon>Magnoliopsida</taxon>
        <taxon>Liliopsida</taxon>
        <taxon>Araceae</taxon>
        <taxon>Aroideae</taxon>
        <taxon>Colocasieae</taxon>
        <taxon>Colocasia</taxon>
    </lineage>
</organism>
<comment type="caution">
    <text evidence="1">The sequence shown here is derived from an EMBL/GenBank/DDBJ whole genome shotgun (WGS) entry which is preliminary data.</text>
</comment>
<gene>
    <name evidence="1" type="ORF">Taro_033757</name>
</gene>
<evidence type="ECO:0000313" key="1">
    <source>
        <dbReference type="EMBL" id="MQM01009.1"/>
    </source>
</evidence>
<evidence type="ECO:0000313" key="2">
    <source>
        <dbReference type="Proteomes" id="UP000652761"/>
    </source>
</evidence>